<dbReference type="PANTHER" id="PTHR11455">
    <property type="entry name" value="CRYPTOCHROME"/>
    <property type="match status" value="1"/>
</dbReference>
<dbReference type="GO" id="GO:0003677">
    <property type="term" value="F:DNA binding"/>
    <property type="evidence" value="ECO:0007669"/>
    <property type="project" value="TreeGrafter"/>
</dbReference>
<dbReference type="SUPFAM" id="SSF48173">
    <property type="entry name" value="Cryptochrome/photolyase FAD-binding domain"/>
    <property type="match status" value="1"/>
</dbReference>
<dbReference type="EMBL" id="CAJNIZ010030668">
    <property type="protein sequence ID" value="CAE7525348.1"/>
    <property type="molecule type" value="Genomic_DNA"/>
</dbReference>
<dbReference type="Proteomes" id="UP000649617">
    <property type="component" value="Unassembled WGS sequence"/>
</dbReference>
<dbReference type="GO" id="GO:0003904">
    <property type="term" value="F:deoxyribodipyrimidine photo-lyase activity"/>
    <property type="evidence" value="ECO:0007669"/>
    <property type="project" value="TreeGrafter"/>
</dbReference>
<dbReference type="Gene3D" id="1.25.40.80">
    <property type="match status" value="1"/>
</dbReference>
<feature type="domain" description="Cryptochrome/DNA photolyase FAD-binding" evidence="6">
    <location>
        <begin position="67"/>
        <end position="251"/>
    </location>
</feature>
<feature type="site" description="Electron transfer via tryptophanyl radical" evidence="5">
    <location>
        <position position="191"/>
    </location>
</feature>
<proteinExistence type="inferred from homology"/>
<feature type="non-terminal residue" evidence="7">
    <location>
        <position position="1"/>
    </location>
</feature>
<evidence type="ECO:0000256" key="4">
    <source>
        <dbReference type="PIRSR" id="PIRSR602081-1"/>
    </source>
</evidence>
<organism evidence="7 8">
    <name type="scientific">Symbiodinium pilosum</name>
    <name type="common">Dinoflagellate</name>
    <dbReference type="NCBI Taxonomy" id="2952"/>
    <lineage>
        <taxon>Eukaryota</taxon>
        <taxon>Sar</taxon>
        <taxon>Alveolata</taxon>
        <taxon>Dinophyceae</taxon>
        <taxon>Suessiales</taxon>
        <taxon>Symbiodiniaceae</taxon>
        <taxon>Symbiodinium</taxon>
    </lineage>
</organism>
<dbReference type="InterPro" id="IPR002081">
    <property type="entry name" value="Cryptochrome/DNA_photolyase_1"/>
</dbReference>
<dbReference type="AlphaFoldDB" id="A0A812TG59"/>
<feature type="non-terminal residue" evidence="7">
    <location>
        <position position="352"/>
    </location>
</feature>
<gene>
    <name evidence="7" type="primary">CRYD</name>
    <name evidence="7" type="ORF">SPIL2461_LOCUS13793</name>
</gene>
<evidence type="ECO:0000313" key="8">
    <source>
        <dbReference type="Proteomes" id="UP000649617"/>
    </source>
</evidence>
<dbReference type="OrthoDB" id="435881at2759"/>
<dbReference type="GO" id="GO:0071949">
    <property type="term" value="F:FAD binding"/>
    <property type="evidence" value="ECO:0007669"/>
    <property type="project" value="TreeGrafter"/>
</dbReference>
<reference evidence="7" key="1">
    <citation type="submission" date="2021-02" db="EMBL/GenBank/DDBJ databases">
        <authorList>
            <person name="Dougan E. K."/>
            <person name="Rhodes N."/>
            <person name="Thang M."/>
            <person name="Chan C."/>
        </authorList>
    </citation>
    <scope>NUCLEOTIDE SEQUENCE</scope>
</reference>
<keyword evidence="2 4" id="KW-0285">Flavoprotein</keyword>
<evidence type="ECO:0000256" key="2">
    <source>
        <dbReference type="ARBA" id="ARBA00022630"/>
    </source>
</evidence>
<protein>
    <submittedName>
        <fullName evidence="7">CRYD protein</fullName>
    </submittedName>
</protein>
<dbReference type="Pfam" id="PF03441">
    <property type="entry name" value="FAD_binding_7"/>
    <property type="match status" value="1"/>
</dbReference>
<dbReference type="PRINTS" id="PR00147">
    <property type="entry name" value="DNAPHOTLYASE"/>
</dbReference>
<name>A0A812TG59_SYMPI</name>
<evidence type="ECO:0000313" key="7">
    <source>
        <dbReference type="EMBL" id="CAE7525348.1"/>
    </source>
</evidence>
<comment type="cofactor">
    <cofactor evidence="4">
        <name>FAD</name>
        <dbReference type="ChEBI" id="CHEBI:57692"/>
    </cofactor>
    <text evidence="4">Binds 1 FAD per subunit.</text>
</comment>
<feature type="site" description="Electron transfer via tryptophanyl radical" evidence="5">
    <location>
        <position position="115"/>
    </location>
</feature>
<evidence type="ECO:0000256" key="1">
    <source>
        <dbReference type="ARBA" id="ARBA00005862"/>
    </source>
</evidence>
<comment type="caution">
    <text evidence="7">The sequence shown here is derived from an EMBL/GenBank/DDBJ whole genome shotgun (WGS) entry which is preliminary data.</text>
</comment>
<keyword evidence="3 4" id="KW-0274">FAD</keyword>
<keyword evidence="8" id="KW-1185">Reference proteome</keyword>
<feature type="binding site" evidence="4">
    <location>
        <begin position="7"/>
        <end position="11"/>
    </location>
    <ligand>
        <name>FAD</name>
        <dbReference type="ChEBI" id="CHEBI:57692"/>
    </ligand>
</feature>
<evidence type="ECO:0000256" key="3">
    <source>
        <dbReference type="ARBA" id="ARBA00022827"/>
    </source>
</evidence>
<accession>A0A812TG59</accession>
<dbReference type="InterPro" id="IPR005101">
    <property type="entry name" value="Cryptochr/Photolyase_FAD-bd"/>
</dbReference>
<evidence type="ECO:0000259" key="6">
    <source>
        <dbReference type="Pfam" id="PF03441"/>
    </source>
</evidence>
<dbReference type="Gene3D" id="1.10.579.10">
    <property type="entry name" value="DNA Cyclobutane Dipyrimidine Photolyase, subunit A, domain 3"/>
    <property type="match status" value="1"/>
</dbReference>
<dbReference type="InterPro" id="IPR036134">
    <property type="entry name" value="Crypto/Photolyase_FAD-like_sf"/>
</dbReference>
<evidence type="ECO:0000256" key="5">
    <source>
        <dbReference type="PIRSR" id="PIRSR602081-2"/>
    </source>
</evidence>
<sequence length="352" mass="40790">PLEDEATSKLSPWLAHGCLSPRLLYEEIRRYILAYQQKANSSARGTQAYTHSGIGIRNPYNVSHRIVRELLWRDFVRFGSIEAGTSIFKVGGRDKIIRRNQEVRTDPQHLASWRWSSDTGLLQAWIDGRTGFPFIDSCMRELKMTGYCKHISRLCTGWFLISDLGLDWRMGGEWFESILVDYEPTLNWFNWVYGCLEPINPHKPQSQGQQQCREILEAGVVHDPDATYIKRWIPELSSLPTILAREPWRLNPKGIQWASKSTSLRKMPFLRGFQAPPVVQQNAQPFWRRFISFFLPKVTELLGLGLPRRRRRTAHTFRYGVDYPKPVIQPVSLMHAERAEAKVRAARAISKQ</sequence>
<feature type="site" description="Electron transfer via tryptophanyl radical" evidence="5">
    <location>
        <position position="168"/>
    </location>
</feature>
<comment type="similarity">
    <text evidence="1">Belongs to the DNA photolyase class-1 family.</text>
</comment>